<dbReference type="SUPFAM" id="SSF52172">
    <property type="entry name" value="CheY-like"/>
    <property type="match status" value="1"/>
</dbReference>
<dbReference type="CDD" id="cd17536">
    <property type="entry name" value="REC_YesN-like"/>
    <property type="match status" value="1"/>
</dbReference>
<dbReference type="InterPro" id="IPR050595">
    <property type="entry name" value="Bact_response_regulator"/>
</dbReference>
<dbReference type="InterPro" id="IPR011006">
    <property type="entry name" value="CheY-like_superfamily"/>
</dbReference>
<evidence type="ECO:0000313" key="8">
    <source>
        <dbReference type="Proteomes" id="UP001652442"/>
    </source>
</evidence>
<evidence type="ECO:0000256" key="1">
    <source>
        <dbReference type="ARBA" id="ARBA00018672"/>
    </source>
</evidence>
<feature type="domain" description="Response regulatory" evidence="6">
    <location>
        <begin position="2"/>
        <end position="116"/>
    </location>
</feature>
<dbReference type="InterPro" id="IPR036388">
    <property type="entry name" value="WH-like_DNA-bd_sf"/>
</dbReference>
<dbReference type="PANTHER" id="PTHR44591:SF19">
    <property type="entry name" value="TWO-COMPONENT RESPONSE REGULATOR-RELATED"/>
    <property type="match status" value="1"/>
</dbReference>
<evidence type="ECO:0000259" key="6">
    <source>
        <dbReference type="PROSITE" id="PS50110"/>
    </source>
</evidence>
<dbReference type="Gene3D" id="1.10.10.10">
    <property type="entry name" value="Winged helix-like DNA-binding domain superfamily/Winged helix DNA-binding domain"/>
    <property type="match status" value="1"/>
</dbReference>
<dbReference type="RefSeq" id="WP_158426272.1">
    <property type="nucleotide sequence ID" value="NZ_JAOQJQ010000009.1"/>
</dbReference>
<evidence type="ECO:0000256" key="5">
    <source>
        <dbReference type="PROSITE-ProRule" id="PRU00169"/>
    </source>
</evidence>
<dbReference type="Proteomes" id="UP001652442">
    <property type="component" value="Unassembled WGS sequence"/>
</dbReference>
<comment type="caution">
    <text evidence="7">The sequence shown here is derived from an EMBL/GenBank/DDBJ whole genome shotgun (WGS) entry which is preliminary data.</text>
</comment>
<dbReference type="InterPro" id="IPR001789">
    <property type="entry name" value="Sig_transdc_resp-reg_receiver"/>
</dbReference>
<evidence type="ECO:0000256" key="2">
    <source>
        <dbReference type="ARBA" id="ARBA00022553"/>
    </source>
</evidence>
<feature type="modified residue" description="4-aspartylphosphate" evidence="5">
    <location>
        <position position="53"/>
    </location>
</feature>
<evidence type="ECO:0000256" key="3">
    <source>
        <dbReference type="ARBA" id="ARBA00023125"/>
    </source>
</evidence>
<dbReference type="PANTHER" id="PTHR44591">
    <property type="entry name" value="STRESS RESPONSE REGULATOR PROTEIN 1"/>
    <property type="match status" value="1"/>
</dbReference>
<keyword evidence="3" id="KW-0238">DNA-binding</keyword>
<accession>A0ABT2TN34</accession>
<gene>
    <name evidence="7" type="ORF">OCV88_15080</name>
</gene>
<evidence type="ECO:0000256" key="4">
    <source>
        <dbReference type="ARBA" id="ARBA00024867"/>
    </source>
</evidence>
<organism evidence="7 8">
    <name type="scientific">Brotonthovivens ammoniilytica</name>
    <dbReference type="NCBI Taxonomy" id="2981725"/>
    <lineage>
        <taxon>Bacteria</taxon>
        <taxon>Bacillati</taxon>
        <taxon>Bacillota</taxon>
        <taxon>Clostridia</taxon>
        <taxon>Lachnospirales</taxon>
        <taxon>Lachnospiraceae</taxon>
        <taxon>Brotonthovivens</taxon>
    </lineage>
</organism>
<dbReference type="PROSITE" id="PS50110">
    <property type="entry name" value="RESPONSE_REGULATORY"/>
    <property type="match status" value="1"/>
</dbReference>
<sequence length="273" mass="31486">MKAIIVDDEKLALKQFEIESRGIPGFQLEAVFTNPLQALDYLKDHPVEVVLSDIEMPGMNGIIFGKRVRELYPDIVFIIITGYEQYAMDAFKIKADYYLLKPYNYEEIVYVLKRAKLLAKAMKKRVRIRTFGRFDLFIDGKVVYIPNVKAKELLALCVDHRGGTVTMEEAIDKLWGERVYDEKVKNLYRKAVMVIRNVFKENSLGDVFVSTRGACSIDYEAVECDYFQYMDGTDSQNTELLLMGSYLSEYSWAEETAAVLEQHHGFGRKAIKF</sequence>
<proteinExistence type="predicted"/>
<dbReference type="SUPFAM" id="SSF46894">
    <property type="entry name" value="C-terminal effector domain of the bipartite response regulators"/>
    <property type="match status" value="1"/>
</dbReference>
<dbReference type="InterPro" id="IPR016032">
    <property type="entry name" value="Sig_transdc_resp-reg_C-effctor"/>
</dbReference>
<dbReference type="Gene3D" id="3.40.50.2300">
    <property type="match status" value="1"/>
</dbReference>
<evidence type="ECO:0000313" key="7">
    <source>
        <dbReference type="EMBL" id="MCU6763630.1"/>
    </source>
</evidence>
<comment type="function">
    <text evidence="4">May play the central regulatory role in sporulation. It may be an element of the effector pathway responsible for the activation of sporulation genes in response to nutritional stress. Spo0A may act in concert with spo0H (a sigma factor) to control the expression of some genes that are critical to the sporulation process.</text>
</comment>
<protein>
    <recommendedName>
        <fullName evidence="1">Stage 0 sporulation protein A homolog</fullName>
    </recommendedName>
</protein>
<dbReference type="EMBL" id="JAOQJQ010000009">
    <property type="protein sequence ID" value="MCU6763630.1"/>
    <property type="molecule type" value="Genomic_DNA"/>
</dbReference>
<dbReference type="Pfam" id="PF00072">
    <property type="entry name" value="Response_reg"/>
    <property type="match status" value="1"/>
</dbReference>
<dbReference type="SMART" id="SM00448">
    <property type="entry name" value="REC"/>
    <property type="match status" value="1"/>
</dbReference>
<keyword evidence="8" id="KW-1185">Reference proteome</keyword>
<reference evidence="7 8" key="1">
    <citation type="journal article" date="2021" name="ISME Commun">
        <title>Automated analysis of genomic sequences facilitates high-throughput and comprehensive description of bacteria.</title>
        <authorList>
            <person name="Hitch T.C.A."/>
        </authorList>
    </citation>
    <scope>NUCLEOTIDE SEQUENCE [LARGE SCALE GENOMIC DNA]</scope>
    <source>
        <strain evidence="7 8">Sanger_109</strain>
    </source>
</reference>
<keyword evidence="2 5" id="KW-0597">Phosphoprotein</keyword>
<name>A0ABT2TN34_9FIRM</name>